<dbReference type="Proteomes" id="UP000054248">
    <property type="component" value="Unassembled WGS sequence"/>
</dbReference>
<reference evidence="3 4" key="1">
    <citation type="submission" date="2014-04" db="EMBL/GenBank/DDBJ databases">
        <authorList>
            <consortium name="DOE Joint Genome Institute"/>
            <person name="Kuo A."/>
            <person name="Girlanda M."/>
            <person name="Perotto S."/>
            <person name="Kohler A."/>
            <person name="Nagy L.G."/>
            <person name="Floudas D."/>
            <person name="Copeland A."/>
            <person name="Barry K.W."/>
            <person name="Cichocki N."/>
            <person name="Veneault-Fourrey C."/>
            <person name="LaButti K."/>
            <person name="Lindquist E.A."/>
            <person name="Lipzen A."/>
            <person name="Lundell T."/>
            <person name="Morin E."/>
            <person name="Murat C."/>
            <person name="Sun H."/>
            <person name="Tunlid A."/>
            <person name="Henrissat B."/>
            <person name="Grigoriev I.V."/>
            <person name="Hibbett D.S."/>
            <person name="Martin F."/>
            <person name="Nordberg H.P."/>
            <person name="Cantor M.N."/>
            <person name="Hua S.X."/>
        </authorList>
    </citation>
    <scope>NUCLEOTIDE SEQUENCE [LARGE SCALE GENOMIC DNA]</scope>
    <source>
        <strain evidence="3 4">MUT 4182</strain>
    </source>
</reference>
<feature type="compositionally biased region" description="Acidic residues" evidence="1">
    <location>
        <begin position="91"/>
        <end position="101"/>
    </location>
</feature>
<feature type="compositionally biased region" description="Basic and acidic residues" evidence="1">
    <location>
        <begin position="206"/>
        <end position="222"/>
    </location>
</feature>
<protein>
    <recommendedName>
        <fullName evidence="2">Protein kinase domain-containing protein</fullName>
    </recommendedName>
</protein>
<dbReference type="PROSITE" id="PS50011">
    <property type="entry name" value="PROTEIN_KINASE_DOM"/>
    <property type="match status" value="1"/>
</dbReference>
<feature type="compositionally biased region" description="Polar residues" evidence="1">
    <location>
        <begin position="154"/>
        <end position="175"/>
    </location>
</feature>
<dbReference type="OrthoDB" id="248923at2759"/>
<feature type="region of interest" description="Disordered" evidence="1">
    <location>
        <begin position="444"/>
        <end position="514"/>
    </location>
</feature>
<feature type="compositionally biased region" description="Low complexity" evidence="1">
    <location>
        <begin position="141"/>
        <end position="150"/>
    </location>
</feature>
<dbReference type="InterPro" id="IPR011009">
    <property type="entry name" value="Kinase-like_dom_sf"/>
</dbReference>
<dbReference type="EMBL" id="KN823335">
    <property type="protein sequence ID" value="KIO17876.1"/>
    <property type="molecule type" value="Genomic_DNA"/>
</dbReference>
<evidence type="ECO:0000313" key="4">
    <source>
        <dbReference type="Proteomes" id="UP000054248"/>
    </source>
</evidence>
<dbReference type="Gene3D" id="3.30.200.20">
    <property type="entry name" value="Phosphorylase Kinase, domain 1"/>
    <property type="match status" value="1"/>
</dbReference>
<organism evidence="3 4">
    <name type="scientific">Tulasnella calospora MUT 4182</name>
    <dbReference type="NCBI Taxonomy" id="1051891"/>
    <lineage>
        <taxon>Eukaryota</taxon>
        <taxon>Fungi</taxon>
        <taxon>Dikarya</taxon>
        <taxon>Basidiomycota</taxon>
        <taxon>Agaricomycotina</taxon>
        <taxon>Agaricomycetes</taxon>
        <taxon>Cantharellales</taxon>
        <taxon>Tulasnellaceae</taxon>
        <taxon>Tulasnella</taxon>
    </lineage>
</organism>
<gene>
    <name evidence="3" type="ORF">M407DRAFT_226931</name>
</gene>
<dbReference type="SUPFAM" id="SSF56112">
    <property type="entry name" value="Protein kinase-like (PK-like)"/>
    <property type="match status" value="1"/>
</dbReference>
<feature type="compositionally biased region" description="Low complexity" evidence="1">
    <location>
        <begin position="313"/>
        <end position="325"/>
    </location>
</feature>
<proteinExistence type="predicted"/>
<feature type="non-terminal residue" evidence="3">
    <location>
        <position position="1"/>
    </location>
</feature>
<keyword evidence="4" id="KW-1185">Reference proteome</keyword>
<feature type="region of interest" description="Disordered" evidence="1">
    <location>
        <begin position="385"/>
        <end position="426"/>
    </location>
</feature>
<dbReference type="GO" id="GO:0004672">
    <property type="term" value="F:protein kinase activity"/>
    <property type="evidence" value="ECO:0007669"/>
    <property type="project" value="InterPro"/>
</dbReference>
<accession>A0A0C3Q3Y8</accession>
<feature type="domain" description="Protein kinase" evidence="2">
    <location>
        <begin position="679"/>
        <end position="828"/>
    </location>
</feature>
<dbReference type="STRING" id="1051891.A0A0C3Q3Y8"/>
<feature type="compositionally biased region" description="Polar residues" evidence="1">
    <location>
        <begin position="29"/>
        <end position="43"/>
    </location>
</feature>
<feature type="region of interest" description="Disordered" evidence="1">
    <location>
        <begin position="196"/>
        <end position="274"/>
    </location>
</feature>
<feature type="region of interest" description="Disordered" evidence="1">
    <location>
        <begin position="587"/>
        <end position="620"/>
    </location>
</feature>
<dbReference type="AlphaFoldDB" id="A0A0C3Q3Y8"/>
<evidence type="ECO:0000259" key="2">
    <source>
        <dbReference type="PROSITE" id="PS50011"/>
    </source>
</evidence>
<feature type="compositionally biased region" description="Low complexity" evidence="1">
    <location>
        <begin position="398"/>
        <end position="416"/>
    </location>
</feature>
<feature type="compositionally biased region" description="Polar residues" evidence="1">
    <location>
        <begin position="255"/>
        <end position="274"/>
    </location>
</feature>
<evidence type="ECO:0000256" key="1">
    <source>
        <dbReference type="SAM" id="MobiDB-lite"/>
    </source>
</evidence>
<feature type="compositionally biased region" description="Low complexity" evidence="1">
    <location>
        <begin position="489"/>
        <end position="499"/>
    </location>
</feature>
<sequence length="828" mass="87672">HRIPAPPEKTNNTLTVGSPEKSTGKIRQAIQNTITHARSTTSLRKAAADGQPSSTAPPPTLSSSSSSTPSTPPRTKSVRKRKSEGPKTFWEDDESDDDESSDIVSPLPVGMRSPSTKSPRITSTLPPRLELNLPFDDSSSARKNSSESAAPSILSFTTSALTPKPTSTTNASFASSMDFGGDGGLDLGLGDWGSEILAMVSTPGPETRDKANASPGPRDELRPTSSSDAETGRVLTIKHSSQSSTIASPTSVSTMFSTGPTTSSQSSHLPSLQRKGTLTSISSLDAERTISLFPVVPLTLPPHKTKPQPAIPPTSAETSPASQTAPSPPAKTDVEATPRRSNSIRAKRVSRIVVNNGKIENVMPSTTVANPAVLPDVPESAVSISPSMSMENIKGRRPSVPSSNTTPAAPAAARSHLPPPSSFAPSKQALQYGRQLSMLIREEESIASTRQPSVIEDDDGLLPYMKGTPAANQTGFNDKALPDPGMFQSTSTYTSDSSSRGTMESSLGGMSVTSTADEVEYSGGRGTISSVIGKAMAGAIPLSPSATSTGSRPYSSLTVTQAGYDRELTSSSRPVSNIPYDAVLDDYLDDDDNMTSGQHTTSGEEEQGGVKKRPEVPPIPTTAKSVRAQLAPQTPSIAVNGNRVVMGTSGRDSTDEDDSLPLILEPLASRIQRRDGSMFSRFQQIAEGQYGLVYAAKSADAQPADSKASDLIALKVVHVTSANQPKFTALQNELKLLENVHHENVLVYDGVYLVDAESGREVNQETGLPMLWLEMEWMERSLADILAFVPEGLVIEESHIAKFANDNGYGVLTGFNASCFLKNDLEHG</sequence>
<name>A0A0C3Q3Y8_9AGAM</name>
<feature type="region of interest" description="Disordered" evidence="1">
    <location>
        <begin position="298"/>
        <end position="343"/>
    </location>
</feature>
<dbReference type="InterPro" id="IPR000719">
    <property type="entry name" value="Prot_kinase_dom"/>
</dbReference>
<feature type="compositionally biased region" description="Low complexity" evidence="1">
    <location>
        <begin position="240"/>
        <end position="254"/>
    </location>
</feature>
<dbReference type="GO" id="GO:0005524">
    <property type="term" value="F:ATP binding"/>
    <property type="evidence" value="ECO:0007669"/>
    <property type="project" value="InterPro"/>
</dbReference>
<feature type="region of interest" description="Disordered" evidence="1">
    <location>
        <begin position="1"/>
        <end position="180"/>
    </location>
</feature>
<evidence type="ECO:0000313" key="3">
    <source>
        <dbReference type="EMBL" id="KIO17876.1"/>
    </source>
</evidence>
<feature type="compositionally biased region" description="Low complexity" evidence="1">
    <location>
        <begin position="61"/>
        <end position="75"/>
    </location>
</feature>
<feature type="compositionally biased region" description="Polar residues" evidence="1">
    <location>
        <begin position="113"/>
        <end position="125"/>
    </location>
</feature>
<dbReference type="HOGENOM" id="CLU_342432_0_0_1"/>
<reference evidence="4" key="2">
    <citation type="submission" date="2015-01" db="EMBL/GenBank/DDBJ databases">
        <title>Evolutionary Origins and Diversification of the Mycorrhizal Mutualists.</title>
        <authorList>
            <consortium name="DOE Joint Genome Institute"/>
            <consortium name="Mycorrhizal Genomics Consortium"/>
            <person name="Kohler A."/>
            <person name="Kuo A."/>
            <person name="Nagy L.G."/>
            <person name="Floudas D."/>
            <person name="Copeland A."/>
            <person name="Barry K.W."/>
            <person name="Cichocki N."/>
            <person name="Veneault-Fourrey C."/>
            <person name="LaButti K."/>
            <person name="Lindquist E.A."/>
            <person name="Lipzen A."/>
            <person name="Lundell T."/>
            <person name="Morin E."/>
            <person name="Murat C."/>
            <person name="Riley R."/>
            <person name="Ohm R."/>
            <person name="Sun H."/>
            <person name="Tunlid A."/>
            <person name="Henrissat B."/>
            <person name="Grigoriev I.V."/>
            <person name="Hibbett D.S."/>
            <person name="Martin F."/>
        </authorList>
    </citation>
    <scope>NUCLEOTIDE SEQUENCE [LARGE SCALE GENOMIC DNA]</scope>
    <source>
        <strain evidence="4">MUT 4182</strain>
    </source>
</reference>